<feature type="transmembrane region" description="Helical" evidence="6">
    <location>
        <begin position="31"/>
        <end position="52"/>
    </location>
</feature>
<comment type="similarity">
    <text evidence="2">Belongs to the major facilitator superfamily. Sugar transporter (TC 2.A.1.1) family.</text>
</comment>
<sequence>MQFNIVLGILLAFLSNYIIGTMGLGEIEWRWMFGVEAFPAAVFFLFLFTTTLSPRWLMTKGKADQARAAMERLCEENIEQEMNEIQESLDLAHHAGEEPFFRMKYIKPIMLAFLIAAFNQLSGINALLYYSKRIFEMAGATGSSALQQSVIVGATNLVFTMLAMTVIDHFGRKKLMLVGSVGYILSLSTAAWAFYAEMGGMVVLISFMVFIASHAFGQGAVIWVFISEIFPNRIRAKGQALGSFTHWFMCALIAWTFPMMVGKPDAPGANQAGGR</sequence>
<dbReference type="PROSITE" id="PS50850">
    <property type="entry name" value="MFS"/>
    <property type="match status" value="1"/>
</dbReference>
<accession>X1GMB2</accession>
<keyword evidence="4 6" id="KW-1133">Transmembrane helix</keyword>
<evidence type="ECO:0000256" key="6">
    <source>
        <dbReference type="SAM" id="Phobius"/>
    </source>
</evidence>
<protein>
    <recommendedName>
        <fullName evidence="7">Major facilitator superfamily (MFS) profile domain-containing protein</fullName>
    </recommendedName>
</protein>
<dbReference type="Pfam" id="PF00083">
    <property type="entry name" value="Sugar_tr"/>
    <property type="match status" value="1"/>
</dbReference>
<dbReference type="PANTHER" id="PTHR48022">
    <property type="entry name" value="PLASTIDIC GLUCOSE TRANSPORTER 4"/>
    <property type="match status" value="1"/>
</dbReference>
<dbReference type="AlphaFoldDB" id="X1GMB2"/>
<evidence type="ECO:0000256" key="3">
    <source>
        <dbReference type="ARBA" id="ARBA00022692"/>
    </source>
</evidence>
<feature type="transmembrane region" description="Helical" evidence="6">
    <location>
        <begin position="150"/>
        <end position="168"/>
    </location>
</feature>
<comment type="subcellular location">
    <subcellularLocation>
        <location evidence="1">Membrane</location>
        <topology evidence="1">Multi-pass membrane protein</topology>
    </subcellularLocation>
</comment>
<feature type="transmembrane region" description="Helical" evidence="6">
    <location>
        <begin position="175"/>
        <end position="195"/>
    </location>
</feature>
<gene>
    <name evidence="8" type="ORF">S03H2_18988</name>
</gene>
<dbReference type="InterPro" id="IPR020846">
    <property type="entry name" value="MFS_dom"/>
</dbReference>
<dbReference type="InterPro" id="IPR005828">
    <property type="entry name" value="MFS_sugar_transport-like"/>
</dbReference>
<name>X1GMB2_9ZZZZ</name>
<dbReference type="InterPro" id="IPR005829">
    <property type="entry name" value="Sugar_transporter_CS"/>
</dbReference>
<feature type="non-terminal residue" evidence="8">
    <location>
        <position position="275"/>
    </location>
</feature>
<evidence type="ECO:0000256" key="5">
    <source>
        <dbReference type="ARBA" id="ARBA00023136"/>
    </source>
</evidence>
<evidence type="ECO:0000256" key="2">
    <source>
        <dbReference type="ARBA" id="ARBA00010992"/>
    </source>
</evidence>
<dbReference type="InterPro" id="IPR036259">
    <property type="entry name" value="MFS_trans_sf"/>
</dbReference>
<dbReference type="SUPFAM" id="SSF103473">
    <property type="entry name" value="MFS general substrate transporter"/>
    <property type="match status" value="1"/>
</dbReference>
<evidence type="ECO:0000313" key="8">
    <source>
        <dbReference type="EMBL" id="GAH42779.1"/>
    </source>
</evidence>
<comment type="caution">
    <text evidence="8">The sequence shown here is derived from an EMBL/GenBank/DDBJ whole genome shotgun (WGS) entry which is preliminary data.</text>
</comment>
<feature type="transmembrane region" description="Helical" evidence="6">
    <location>
        <begin position="109"/>
        <end position="130"/>
    </location>
</feature>
<organism evidence="8">
    <name type="scientific">marine sediment metagenome</name>
    <dbReference type="NCBI Taxonomy" id="412755"/>
    <lineage>
        <taxon>unclassified sequences</taxon>
        <taxon>metagenomes</taxon>
        <taxon>ecological metagenomes</taxon>
    </lineage>
</organism>
<evidence type="ECO:0000256" key="1">
    <source>
        <dbReference type="ARBA" id="ARBA00004141"/>
    </source>
</evidence>
<feature type="domain" description="Major facilitator superfamily (MFS) profile" evidence="7">
    <location>
        <begin position="1"/>
        <end position="275"/>
    </location>
</feature>
<proteinExistence type="inferred from homology"/>
<dbReference type="Gene3D" id="1.20.1250.20">
    <property type="entry name" value="MFS general substrate transporter like domains"/>
    <property type="match status" value="2"/>
</dbReference>
<dbReference type="GO" id="GO:0005351">
    <property type="term" value="F:carbohydrate:proton symporter activity"/>
    <property type="evidence" value="ECO:0007669"/>
    <property type="project" value="TreeGrafter"/>
</dbReference>
<evidence type="ECO:0000259" key="7">
    <source>
        <dbReference type="PROSITE" id="PS50850"/>
    </source>
</evidence>
<feature type="transmembrane region" description="Helical" evidence="6">
    <location>
        <begin position="5"/>
        <end position="25"/>
    </location>
</feature>
<dbReference type="InterPro" id="IPR050360">
    <property type="entry name" value="MFS_Sugar_Transporters"/>
</dbReference>
<dbReference type="PANTHER" id="PTHR48022:SF2">
    <property type="entry name" value="PLASTIDIC GLUCOSE TRANSPORTER 4"/>
    <property type="match status" value="1"/>
</dbReference>
<keyword evidence="5 6" id="KW-0472">Membrane</keyword>
<dbReference type="GO" id="GO:0016020">
    <property type="term" value="C:membrane"/>
    <property type="evidence" value="ECO:0007669"/>
    <property type="project" value="UniProtKB-SubCell"/>
</dbReference>
<reference evidence="8" key="1">
    <citation type="journal article" date="2014" name="Front. Microbiol.">
        <title>High frequency of phylogenetically diverse reductive dehalogenase-homologous genes in deep subseafloor sedimentary metagenomes.</title>
        <authorList>
            <person name="Kawai M."/>
            <person name="Futagami T."/>
            <person name="Toyoda A."/>
            <person name="Takaki Y."/>
            <person name="Nishi S."/>
            <person name="Hori S."/>
            <person name="Arai W."/>
            <person name="Tsubouchi T."/>
            <person name="Morono Y."/>
            <person name="Uchiyama I."/>
            <person name="Ito T."/>
            <person name="Fujiyama A."/>
            <person name="Inagaki F."/>
            <person name="Takami H."/>
        </authorList>
    </citation>
    <scope>NUCLEOTIDE SEQUENCE</scope>
    <source>
        <strain evidence="8">Expedition CK06-06</strain>
    </source>
</reference>
<dbReference type="EMBL" id="BARU01009883">
    <property type="protein sequence ID" value="GAH42779.1"/>
    <property type="molecule type" value="Genomic_DNA"/>
</dbReference>
<feature type="transmembrane region" description="Helical" evidence="6">
    <location>
        <begin position="201"/>
        <end position="226"/>
    </location>
</feature>
<evidence type="ECO:0000256" key="4">
    <source>
        <dbReference type="ARBA" id="ARBA00022989"/>
    </source>
</evidence>
<keyword evidence="3 6" id="KW-0812">Transmembrane</keyword>
<feature type="transmembrane region" description="Helical" evidence="6">
    <location>
        <begin position="238"/>
        <end position="257"/>
    </location>
</feature>
<dbReference type="PROSITE" id="PS00216">
    <property type="entry name" value="SUGAR_TRANSPORT_1"/>
    <property type="match status" value="1"/>
</dbReference>